<evidence type="ECO:0000256" key="6">
    <source>
        <dbReference type="ARBA" id="ARBA00023136"/>
    </source>
</evidence>
<name>A0A2L2BRD0_9MICO</name>
<dbReference type="AlphaFoldDB" id="A0A2L2BRD0"/>
<keyword evidence="3" id="KW-1003">Cell membrane</keyword>
<dbReference type="KEGG" id="psai:C3B54_111269"/>
<dbReference type="InterPro" id="IPR000515">
    <property type="entry name" value="MetI-like"/>
</dbReference>
<feature type="compositionally biased region" description="Basic and acidic residues" evidence="8">
    <location>
        <begin position="338"/>
        <end position="347"/>
    </location>
</feature>
<feature type="transmembrane region" description="Helical" evidence="7">
    <location>
        <begin position="12"/>
        <end position="29"/>
    </location>
</feature>
<proteinExistence type="inferred from homology"/>
<dbReference type="GO" id="GO:0005886">
    <property type="term" value="C:plasma membrane"/>
    <property type="evidence" value="ECO:0007669"/>
    <property type="project" value="UniProtKB-SubCell"/>
</dbReference>
<feature type="domain" description="ABC transmembrane type-1" evidence="9">
    <location>
        <begin position="96"/>
        <end position="293"/>
    </location>
</feature>
<dbReference type="OrthoDB" id="3171583at2"/>
<dbReference type="PROSITE" id="PS50928">
    <property type="entry name" value="ABC_TM1"/>
    <property type="match status" value="1"/>
</dbReference>
<accession>A0A2L2BRD0</accession>
<dbReference type="EMBL" id="CP026923">
    <property type="protein sequence ID" value="AVG24219.1"/>
    <property type="molecule type" value="Genomic_DNA"/>
</dbReference>
<keyword evidence="5 7" id="KW-1133">Transmembrane helix</keyword>
<gene>
    <name evidence="10" type="ORF">C3B54_111269</name>
</gene>
<reference evidence="10 11" key="1">
    <citation type="submission" date="2018-02" db="EMBL/GenBank/DDBJ databases">
        <title>Complete genome of the streamlined marine actinobacterium Pontimonas salivibrio CL-TW6 adapted to coastal planktonic lifestype.</title>
        <authorList>
            <person name="Cho B.C."/>
            <person name="Hardies S.C."/>
            <person name="Jang G.I."/>
            <person name="Hwang C.Y."/>
        </authorList>
    </citation>
    <scope>NUCLEOTIDE SEQUENCE [LARGE SCALE GENOMIC DNA]</scope>
    <source>
        <strain evidence="10 11">CL-TW6</strain>
    </source>
</reference>
<dbReference type="PANTHER" id="PTHR43163">
    <property type="entry name" value="DIPEPTIDE TRANSPORT SYSTEM PERMEASE PROTEIN DPPB-RELATED"/>
    <property type="match status" value="1"/>
</dbReference>
<dbReference type="Pfam" id="PF00528">
    <property type="entry name" value="BPD_transp_1"/>
    <property type="match status" value="1"/>
</dbReference>
<feature type="transmembrane region" description="Helical" evidence="7">
    <location>
        <begin position="274"/>
        <end position="300"/>
    </location>
</feature>
<evidence type="ECO:0000313" key="11">
    <source>
        <dbReference type="Proteomes" id="UP000243077"/>
    </source>
</evidence>
<dbReference type="PANTHER" id="PTHR43163:SF6">
    <property type="entry name" value="DIPEPTIDE TRANSPORT SYSTEM PERMEASE PROTEIN DPPB-RELATED"/>
    <property type="match status" value="1"/>
</dbReference>
<comment type="subcellular location">
    <subcellularLocation>
        <location evidence="1 7">Cell membrane</location>
        <topology evidence="1 7">Multi-pass membrane protein</topology>
    </subcellularLocation>
</comment>
<protein>
    <submittedName>
        <fullName evidence="10">Peptide/nickel ABC transporter permease</fullName>
    </submittedName>
</protein>
<keyword evidence="11" id="KW-1185">Reference proteome</keyword>
<evidence type="ECO:0000256" key="3">
    <source>
        <dbReference type="ARBA" id="ARBA00022475"/>
    </source>
</evidence>
<dbReference type="RefSeq" id="WP_104913727.1">
    <property type="nucleotide sequence ID" value="NZ_CP026923.1"/>
</dbReference>
<dbReference type="InterPro" id="IPR035906">
    <property type="entry name" value="MetI-like_sf"/>
</dbReference>
<keyword evidence="2 7" id="KW-0813">Transport</keyword>
<evidence type="ECO:0000256" key="7">
    <source>
        <dbReference type="RuleBase" id="RU363032"/>
    </source>
</evidence>
<feature type="transmembrane region" description="Helical" evidence="7">
    <location>
        <begin position="100"/>
        <end position="120"/>
    </location>
</feature>
<evidence type="ECO:0000256" key="5">
    <source>
        <dbReference type="ARBA" id="ARBA00022989"/>
    </source>
</evidence>
<dbReference type="Gene3D" id="1.10.3720.10">
    <property type="entry name" value="MetI-like"/>
    <property type="match status" value="1"/>
</dbReference>
<keyword evidence="6 7" id="KW-0472">Membrane</keyword>
<dbReference type="CDD" id="cd06261">
    <property type="entry name" value="TM_PBP2"/>
    <property type="match status" value="1"/>
</dbReference>
<feature type="region of interest" description="Disordered" evidence="8">
    <location>
        <begin position="320"/>
        <end position="347"/>
    </location>
</feature>
<comment type="similarity">
    <text evidence="7">Belongs to the binding-protein-dependent transport system permease family.</text>
</comment>
<evidence type="ECO:0000256" key="4">
    <source>
        <dbReference type="ARBA" id="ARBA00022692"/>
    </source>
</evidence>
<dbReference type="GO" id="GO:0055085">
    <property type="term" value="P:transmembrane transport"/>
    <property type="evidence" value="ECO:0007669"/>
    <property type="project" value="InterPro"/>
</dbReference>
<dbReference type="SUPFAM" id="SSF161098">
    <property type="entry name" value="MetI-like"/>
    <property type="match status" value="1"/>
</dbReference>
<sequence>MAFLRYIGKRLSFSFLVILFILLVVWFMVNEVGDPARLIIPTEASEQLYQETRIRLGLDDPLIIRLWQDLSGWLMGDFGNSLWQGVPALPLVLSRLPDTLILTFFTLSIAVPLALLLGIFSALRPNSWLDRLLTTVSLAGVSIADFWLGLMLILVLAVQFGIFPTSGSGDWRYLVLPAIALAMRPIGRLAQVARSSLVEEMRKPYVTTLRAQGMSEGKIVRRHALKNSMISVITIGGDELATFLNGAVVIETIFAWPGIGSLFIQAIERRDLPLILACVFVVALMVVLVNLLVDLAYAWIDPRASVVQRRQRLNQRLLGARPLPKGQPSFPSTTEVRTIPDEVNDRK</sequence>
<organism evidence="10 11">
    <name type="scientific">Pontimonas salivibrio</name>
    <dbReference type="NCBI Taxonomy" id="1159327"/>
    <lineage>
        <taxon>Bacteria</taxon>
        <taxon>Bacillati</taxon>
        <taxon>Actinomycetota</taxon>
        <taxon>Actinomycetes</taxon>
        <taxon>Micrococcales</taxon>
        <taxon>Microbacteriaceae</taxon>
        <taxon>Pontimonas</taxon>
    </lineage>
</organism>
<evidence type="ECO:0000256" key="2">
    <source>
        <dbReference type="ARBA" id="ARBA00022448"/>
    </source>
</evidence>
<evidence type="ECO:0000256" key="1">
    <source>
        <dbReference type="ARBA" id="ARBA00004651"/>
    </source>
</evidence>
<evidence type="ECO:0000259" key="9">
    <source>
        <dbReference type="PROSITE" id="PS50928"/>
    </source>
</evidence>
<dbReference type="Proteomes" id="UP000243077">
    <property type="component" value="Chromosome"/>
</dbReference>
<keyword evidence="4 7" id="KW-0812">Transmembrane</keyword>
<evidence type="ECO:0000256" key="8">
    <source>
        <dbReference type="SAM" id="MobiDB-lite"/>
    </source>
</evidence>
<evidence type="ECO:0000313" key="10">
    <source>
        <dbReference type="EMBL" id="AVG24219.1"/>
    </source>
</evidence>
<feature type="transmembrane region" description="Helical" evidence="7">
    <location>
        <begin position="132"/>
        <end position="162"/>
    </location>
</feature>